<evidence type="ECO:0000313" key="3">
    <source>
        <dbReference type="Proteomes" id="UP000192674"/>
    </source>
</evidence>
<dbReference type="PANTHER" id="PTHR42912">
    <property type="entry name" value="METHYLTRANSFERASE"/>
    <property type="match status" value="1"/>
</dbReference>
<dbReference type="Gene3D" id="6.20.160.20">
    <property type="match status" value="1"/>
</dbReference>
<organism evidence="2 3">
    <name type="scientific">Kibdelosporangium aridum</name>
    <dbReference type="NCBI Taxonomy" id="2030"/>
    <lineage>
        <taxon>Bacteria</taxon>
        <taxon>Bacillati</taxon>
        <taxon>Actinomycetota</taxon>
        <taxon>Actinomycetes</taxon>
        <taxon>Pseudonocardiales</taxon>
        <taxon>Pseudonocardiaceae</taxon>
        <taxon>Kibdelosporangium</taxon>
    </lineage>
</organism>
<protein>
    <submittedName>
        <fullName evidence="2">Methylation protein MtfA</fullName>
    </submittedName>
</protein>
<dbReference type="NCBIfam" id="NF041820">
    <property type="entry name" value="daptide_MTase"/>
    <property type="match status" value="1"/>
</dbReference>
<dbReference type="EMBL" id="FWXV01000011">
    <property type="protein sequence ID" value="SMD25061.1"/>
    <property type="molecule type" value="Genomic_DNA"/>
</dbReference>
<reference evidence="2 3" key="1">
    <citation type="submission" date="2017-04" db="EMBL/GenBank/DDBJ databases">
        <authorList>
            <person name="Afonso C.L."/>
            <person name="Miller P.J."/>
            <person name="Scott M.A."/>
            <person name="Spackman E."/>
            <person name="Goraichik I."/>
            <person name="Dimitrov K.M."/>
            <person name="Suarez D.L."/>
            <person name="Swayne D.E."/>
        </authorList>
    </citation>
    <scope>NUCLEOTIDE SEQUENCE [LARGE SCALE GENOMIC DNA]</scope>
    <source>
        <strain evidence="2 3">DSM 43828</strain>
    </source>
</reference>
<dbReference type="SUPFAM" id="SSF53335">
    <property type="entry name" value="S-adenosyl-L-methionine-dependent methyltransferases"/>
    <property type="match status" value="1"/>
</dbReference>
<accession>A0A1Y5Y3J0</accession>
<proteinExistence type="predicted"/>
<dbReference type="Pfam" id="PF13649">
    <property type="entry name" value="Methyltransf_25"/>
    <property type="match status" value="1"/>
</dbReference>
<dbReference type="InterPro" id="IPR050508">
    <property type="entry name" value="Methyltransf_Superfamily"/>
</dbReference>
<gene>
    <name evidence="2" type="ORF">SAMN05661093_08926</name>
</gene>
<dbReference type="RefSeq" id="WP_033383671.1">
    <property type="nucleotide sequence ID" value="NZ_FWXV01000011.1"/>
</dbReference>
<dbReference type="CDD" id="cd02440">
    <property type="entry name" value="AdoMet_MTases"/>
    <property type="match status" value="1"/>
</dbReference>
<dbReference type="InterPro" id="IPR041698">
    <property type="entry name" value="Methyltransf_25"/>
</dbReference>
<name>A0A1Y5Y3J0_KIBAR</name>
<dbReference type="InterPro" id="IPR029063">
    <property type="entry name" value="SAM-dependent_MTases_sf"/>
</dbReference>
<keyword evidence="3" id="KW-1185">Reference proteome</keyword>
<evidence type="ECO:0000313" key="2">
    <source>
        <dbReference type="EMBL" id="SMD25061.1"/>
    </source>
</evidence>
<dbReference type="InterPro" id="IPR049690">
    <property type="entry name" value="Daptide_MTase"/>
</dbReference>
<evidence type="ECO:0000259" key="1">
    <source>
        <dbReference type="Pfam" id="PF13649"/>
    </source>
</evidence>
<dbReference type="AlphaFoldDB" id="A0A1Y5Y3J0"/>
<feature type="domain" description="Methyltransferase" evidence="1">
    <location>
        <begin position="59"/>
        <end position="157"/>
    </location>
</feature>
<dbReference type="GO" id="GO:0008168">
    <property type="term" value="F:methyltransferase activity"/>
    <property type="evidence" value="ECO:0007669"/>
    <property type="project" value="TreeGrafter"/>
</dbReference>
<dbReference type="Gene3D" id="3.30.1040.60">
    <property type="match status" value="1"/>
</dbReference>
<sequence length="265" mass="28940">MRTVHADVLLASVGERGVLCDFYDEDAAGTYQDLMREEEDGTPEAREFAAHIRPASGPVLELAAGTGRLTFPLLNLGFEVTALELSAAMLDTLRGRLADAPADVRDRCTVVQADMTAFALAKRFGTVLVSPGTIDLLDEADRPGLYASVREHLAPGGRFLLSLAQSDAVKSESLERHQQFPGKSGRLYKMHVKAFPAEKIREVTIYPADETADPFVVCTSRIRILKVDQMVAELEEAGFDVITRTLPAFKEMLLLEATPRSDSSS</sequence>
<dbReference type="Proteomes" id="UP000192674">
    <property type="component" value="Unassembled WGS sequence"/>
</dbReference>